<dbReference type="Proteomes" id="UP000294746">
    <property type="component" value="Unassembled WGS sequence"/>
</dbReference>
<organism evidence="3 4">
    <name type="scientific">Baia soyae</name>
    <dbReference type="NCBI Taxonomy" id="1544746"/>
    <lineage>
        <taxon>Bacteria</taxon>
        <taxon>Bacillati</taxon>
        <taxon>Bacillota</taxon>
        <taxon>Bacilli</taxon>
        <taxon>Bacillales</taxon>
        <taxon>Thermoactinomycetaceae</taxon>
        <taxon>Baia</taxon>
    </lineage>
</organism>
<comment type="similarity">
    <text evidence="1">Belongs to the YciI family.</text>
</comment>
<proteinExistence type="inferred from homology"/>
<reference evidence="3 4" key="1">
    <citation type="submission" date="2019-03" db="EMBL/GenBank/DDBJ databases">
        <title>Genomic Encyclopedia of Type Strains, Phase IV (KMG-IV): sequencing the most valuable type-strain genomes for metagenomic binning, comparative biology and taxonomic classification.</title>
        <authorList>
            <person name="Goeker M."/>
        </authorList>
    </citation>
    <scope>NUCLEOTIDE SEQUENCE [LARGE SCALE GENOMIC DNA]</scope>
    <source>
        <strain evidence="3 4">DSM 46831</strain>
    </source>
</reference>
<dbReference type="AlphaFoldDB" id="A0A4R2RR53"/>
<dbReference type="Pfam" id="PF03795">
    <property type="entry name" value="YCII"/>
    <property type="match status" value="1"/>
</dbReference>
<dbReference type="PANTHER" id="PTHR37828:SF1">
    <property type="entry name" value="YCII-RELATED DOMAIN-CONTAINING PROTEIN"/>
    <property type="match status" value="1"/>
</dbReference>
<dbReference type="InterPro" id="IPR005545">
    <property type="entry name" value="YCII"/>
</dbReference>
<protein>
    <submittedName>
        <fullName evidence="3">Uncharacterized protein YciI</fullName>
    </submittedName>
</protein>
<sequence>MEYSVVIFGHGENWEQDKPIWEQDLKPHQEYWRNYRLAEDKIIGGGPFMDHSGGMVILEVEDLEEATKLVQKDPAVEMGLFSFKVHPWHLLSQKF</sequence>
<evidence type="ECO:0000313" key="3">
    <source>
        <dbReference type="EMBL" id="TCP65783.1"/>
    </source>
</evidence>
<feature type="domain" description="YCII-related" evidence="2">
    <location>
        <begin position="33"/>
        <end position="88"/>
    </location>
</feature>
<dbReference type="SUPFAM" id="SSF54909">
    <property type="entry name" value="Dimeric alpha+beta barrel"/>
    <property type="match status" value="1"/>
</dbReference>
<evidence type="ECO:0000256" key="1">
    <source>
        <dbReference type="ARBA" id="ARBA00007689"/>
    </source>
</evidence>
<comment type="caution">
    <text evidence="3">The sequence shown here is derived from an EMBL/GenBank/DDBJ whole genome shotgun (WGS) entry which is preliminary data.</text>
</comment>
<dbReference type="Gene3D" id="3.30.70.1060">
    <property type="entry name" value="Dimeric alpha+beta barrel"/>
    <property type="match status" value="1"/>
</dbReference>
<dbReference type="OrthoDB" id="162319at2"/>
<gene>
    <name evidence="3" type="ORF">EDD57_13022</name>
</gene>
<accession>A0A4R2RR53</accession>
<evidence type="ECO:0000313" key="4">
    <source>
        <dbReference type="Proteomes" id="UP000294746"/>
    </source>
</evidence>
<dbReference type="EMBL" id="SLXV01000030">
    <property type="protein sequence ID" value="TCP65783.1"/>
    <property type="molecule type" value="Genomic_DNA"/>
</dbReference>
<evidence type="ECO:0000259" key="2">
    <source>
        <dbReference type="Pfam" id="PF03795"/>
    </source>
</evidence>
<name>A0A4R2RR53_9BACL</name>
<keyword evidence="4" id="KW-1185">Reference proteome</keyword>
<dbReference type="PANTHER" id="PTHR37828">
    <property type="entry name" value="GSR2449 PROTEIN"/>
    <property type="match status" value="1"/>
</dbReference>
<dbReference type="RefSeq" id="WP_131849266.1">
    <property type="nucleotide sequence ID" value="NZ_SLXV01000030.1"/>
</dbReference>
<dbReference type="InterPro" id="IPR011008">
    <property type="entry name" value="Dimeric_a/b-barrel"/>
</dbReference>